<organism evidence="2 3">
    <name type="scientific">Paenibacillus melissococcoides</name>
    <dbReference type="NCBI Taxonomy" id="2912268"/>
    <lineage>
        <taxon>Bacteria</taxon>
        <taxon>Bacillati</taxon>
        <taxon>Bacillota</taxon>
        <taxon>Bacilli</taxon>
        <taxon>Bacillales</taxon>
        <taxon>Paenibacillaceae</taxon>
        <taxon>Paenibacillus</taxon>
    </lineage>
</organism>
<dbReference type="RefSeq" id="WP_213427791.1">
    <property type="nucleotide sequence ID" value="NZ_AP031286.1"/>
</dbReference>
<dbReference type="EMBL" id="CALYLO010000004">
    <property type="protein sequence ID" value="CAH8246045.1"/>
    <property type="molecule type" value="Genomic_DNA"/>
</dbReference>
<comment type="caution">
    <text evidence="2">The sequence shown here is derived from an EMBL/GenBank/DDBJ whole genome shotgun (WGS) entry which is preliminary data.</text>
</comment>
<proteinExistence type="predicted"/>
<feature type="compositionally biased region" description="Basic and acidic residues" evidence="1">
    <location>
        <begin position="9"/>
        <end position="23"/>
    </location>
</feature>
<evidence type="ECO:0000256" key="1">
    <source>
        <dbReference type="SAM" id="MobiDB-lite"/>
    </source>
</evidence>
<sequence>MATNLTGTNEKEPEKKPAKKKADNLYATGGVVSESVLASFGTEDVPELIVPLETIEQLIYVGPNLPGAGLSRFTVFREGVPAYLADVLEKQPAIKILIVPVAEMSATMTRVATPGTLEHSAYQELQKGMK</sequence>
<dbReference type="Proteomes" id="UP001154322">
    <property type="component" value="Unassembled WGS sequence"/>
</dbReference>
<evidence type="ECO:0000313" key="2">
    <source>
        <dbReference type="EMBL" id="CAH8246045.1"/>
    </source>
</evidence>
<protein>
    <submittedName>
        <fullName evidence="2">Uncharacterized protein</fullName>
    </submittedName>
</protein>
<accession>A0ABM9G3D7</accession>
<gene>
    <name evidence="2" type="ORF">WJ0W_003282</name>
</gene>
<name>A0ABM9G3D7_9BACL</name>
<feature type="region of interest" description="Disordered" evidence="1">
    <location>
        <begin position="1"/>
        <end position="23"/>
    </location>
</feature>
<evidence type="ECO:0000313" key="3">
    <source>
        <dbReference type="Proteomes" id="UP001154322"/>
    </source>
</evidence>
<reference evidence="2" key="1">
    <citation type="submission" date="2022-06" db="EMBL/GenBank/DDBJ databases">
        <authorList>
            <person name="Dietemann V."/>
            <person name="Ory F."/>
            <person name="Dainat B."/>
            <person name="Oberhansli S."/>
        </authorList>
    </citation>
    <scope>NUCLEOTIDE SEQUENCE</scope>
    <source>
        <strain evidence="2">Ena-SAMPLE-TAB-26-04-2022-14:26:32:270-5432</strain>
    </source>
</reference>
<keyword evidence="3" id="KW-1185">Reference proteome</keyword>